<dbReference type="OrthoDB" id="3258136at2759"/>
<proteinExistence type="predicted"/>
<feature type="compositionally biased region" description="Low complexity" evidence="1">
    <location>
        <begin position="183"/>
        <end position="195"/>
    </location>
</feature>
<dbReference type="EMBL" id="ML213592">
    <property type="protein sequence ID" value="TFK42332.1"/>
    <property type="molecule type" value="Genomic_DNA"/>
</dbReference>
<sequence length="282" mass="31468">MLLKFTTSDMLNTALIDVTTGERAYNIVTVLSPSKIAKPSSLPEALKMQSPANAVASTSKHVEANPVVVQRRTTITDATGKIIADMEWNGRHPDITIVDEKVGALTDLFGTSVVRFLPKTLSIPTRFDTEYIWIATPDTLTLYDYDTDSTKGTFHQNVIRIPTSLKSSAKLNLPSSPSKNRLSSYTSSSSSSSSSEDLHSPSKDTAKATFIQTHVPGLGSNYLEFNSHPLCHDVEIIISFLMMEMLRRGRFILTPYTFEKPKLWQLREAKDLVMRRIRRNTV</sequence>
<dbReference type="STRING" id="68775.A0A5C3MAK2"/>
<feature type="region of interest" description="Disordered" evidence="1">
    <location>
        <begin position="169"/>
        <end position="202"/>
    </location>
</feature>
<evidence type="ECO:0000313" key="2">
    <source>
        <dbReference type="EMBL" id="TFK42332.1"/>
    </source>
</evidence>
<gene>
    <name evidence="2" type="ORF">BDQ12DRAFT_731993</name>
</gene>
<name>A0A5C3MAK2_9AGAR</name>
<evidence type="ECO:0000256" key="1">
    <source>
        <dbReference type="SAM" id="MobiDB-lite"/>
    </source>
</evidence>
<accession>A0A5C3MAK2</accession>
<organism evidence="2 3">
    <name type="scientific">Crucibulum laeve</name>
    <dbReference type="NCBI Taxonomy" id="68775"/>
    <lineage>
        <taxon>Eukaryota</taxon>
        <taxon>Fungi</taxon>
        <taxon>Dikarya</taxon>
        <taxon>Basidiomycota</taxon>
        <taxon>Agaricomycotina</taxon>
        <taxon>Agaricomycetes</taxon>
        <taxon>Agaricomycetidae</taxon>
        <taxon>Agaricales</taxon>
        <taxon>Agaricineae</taxon>
        <taxon>Nidulariaceae</taxon>
        <taxon>Crucibulum</taxon>
    </lineage>
</organism>
<keyword evidence="3" id="KW-1185">Reference proteome</keyword>
<evidence type="ECO:0000313" key="3">
    <source>
        <dbReference type="Proteomes" id="UP000308652"/>
    </source>
</evidence>
<feature type="compositionally biased region" description="Polar residues" evidence="1">
    <location>
        <begin position="169"/>
        <end position="182"/>
    </location>
</feature>
<dbReference type="Proteomes" id="UP000308652">
    <property type="component" value="Unassembled WGS sequence"/>
</dbReference>
<dbReference type="AlphaFoldDB" id="A0A5C3MAK2"/>
<protein>
    <submittedName>
        <fullName evidence="2">Uncharacterized protein</fullName>
    </submittedName>
</protein>
<reference evidence="2 3" key="1">
    <citation type="journal article" date="2019" name="Nat. Ecol. Evol.">
        <title>Megaphylogeny resolves global patterns of mushroom evolution.</title>
        <authorList>
            <person name="Varga T."/>
            <person name="Krizsan K."/>
            <person name="Foldi C."/>
            <person name="Dima B."/>
            <person name="Sanchez-Garcia M."/>
            <person name="Sanchez-Ramirez S."/>
            <person name="Szollosi G.J."/>
            <person name="Szarkandi J.G."/>
            <person name="Papp V."/>
            <person name="Albert L."/>
            <person name="Andreopoulos W."/>
            <person name="Angelini C."/>
            <person name="Antonin V."/>
            <person name="Barry K.W."/>
            <person name="Bougher N.L."/>
            <person name="Buchanan P."/>
            <person name="Buyck B."/>
            <person name="Bense V."/>
            <person name="Catcheside P."/>
            <person name="Chovatia M."/>
            <person name="Cooper J."/>
            <person name="Damon W."/>
            <person name="Desjardin D."/>
            <person name="Finy P."/>
            <person name="Geml J."/>
            <person name="Haridas S."/>
            <person name="Hughes K."/>
            <person name="Justo A."/>
            <person name="Karasinski D."/>
            <person name="Kautmanova I."/>
            <person name="Kiss B."/>
            <person name="Kocsube S."/>
            <person name="Kotiranta H."/>
            <person name="LaButti K.M."/>
            <person name="Lechner B.E."/>
            <person name="Liimatainen K."/>
            <person name="Lipzen A."/>
            <person name="Lukacs Z."/>
            <person name="Mihaltcheva S."/>
            <person name="Morgado L.N."/>
            <person name="Niskanen T."/>
            <person name="Noordeloos M.E."/>
            <person name="Ohm R.A."/>
            <person name="Ortiz-Santana B."/>
            <person name="Ovrebo C."/>
            <person name="Racz N."/>
            <person name="Riley R."/>
            <person name="Savchenko A."/>
            <person name="Shiryaev A."/>
            <person name="Soop K."/>
            <person name="Spirin V."/>
            <person name="Szebenyi C."/>
            <person name="Tomsovsky M."/>
            <person name="Tulloss R.E."/>
            <person name="Uehling J."/>
            <person name="Grigoriev I.V."/>
            <person name="Vagvolgyi C."/>
            <person name="Papp T."/>
            <person name="Martin F.M."/>
            <person name="Miettinen O."/>
            <person name="Hibbett D.S."/>
            <person name="Nagy L.G."/>
        </authorList>
    </citation>
    <scope>NUCLEOTIDE SEQUENCE [LARGE SCALE GENOMIC DNA]</scope>
    <source>
        <strain evidence="2 3">CBS 166.37</strain>
    </source>
</reference>